<dbReference type="PANTHER" id="PTHR30400:SF0">
    <property type="entry name" value="BIOSYNTHETIC PEPTIDOGLYCAN TRANSGLYCOSYLASE"/>
    <property type="match status" value="1"/>
</dbReference>
<keyword evidence="5 12" id="KW-0812">Transmembrane</keyword>
<evidence type="ECO:0000259" key="13">
    <source>
        <dbReference type="Pfam" id="PF00912"/>
    </source>
</evidence>
<evidence type="ECO:0000256" key="8">
    <source>
        <dbReference type="ARBA" id="ARBA00022989"/>
    </source>
</evidence>
<dbReference type="InterPro" id="IPR023346">
    <property type="entry name" value="Lysozyme-like_dom_sf"/>
</dbReference>
<evidence type="ECO:0000256" key="5">
    <source>
        <dbReference type="ARBA" id="ARBA00022692"/>
    </source>
</evidence>
<dbReference type="AlphaFoldDB" id="H9UL97"/>
<keyword evidence="3" id="KW-0328">Glycosyltransferase</keyword>
<keyword evidence="2" id="KW-0997">Cell inner membrane</keyword>
<evidence type="ECO:0000256" key="1">
    <source>
        <dbReference type="ARBA" id="ARBA00022475"/>
    </source>
</evidence>
<keyword evidence="6" id="KW-0133">Cell shape</keyword>
<dbReference type="eggNOG" id="COG0744">
    <property type="taxonomic scope" value="Bacteria"/>
</dbReference>
<dbReference type="InterPro" id="IPR001264">
    <property type="entry name" value="Glyco_trans_51"/>
</dbReference>
<gene>
    <name evidence="14" type="ordered locus">Spiaf_2254</name>
</gene>
<proteinExistence type="predicted"/>
<dbReference type="KEGG" id="sfc:Spiaf_2254"/>
<keyword evidence="8 12" id="KW-1133">Transmembrane helix</keyword>
<evidence type="ECO:0000256" key="6">
    <source>
        <dbReference type="ARBA" id="ARBA00022960"/>
    </source>
</evidence>
<dbReference type="PANTHER" id="PTHR30400">
    <property type="entry name" value="MONOFUNCTIONAL BIOSYNTHETIC PEPTIDOGLYCAN TRANSGLYCOSYLASE"/>
    <property type="match status" value="1"/>
</dbReference>
<accession>H9UL97</accession>
<feature type="domain" description="Glycosyl transferase family 51" evidence="13">
    <location>
        <begin position="575"/>
        <end position="726"/>
    </location>
</feature>
<dbReference type="SUPFAM" id="SSF53955">
    <property type="entry name" value="Lysozyme-like"/>
    <property type="match status" value="1"/>
</dbReference>
<dbReference type="HOGENOM" id="CLU_355970_0_0_12"/>
<reference evidence="15" key="1">
    <citation type="journal article" date="2013" name="Stand. Genomic Sci.">
        <title>Complete genome sequence of the halophilic bacterium Spirochaeta africana type strain (Z-7692(T)) from the alkaline Lake Magadi in the East African Rift.</title>
        <authorList>
            <person name="Liolos K."/>
            <person name="Abt B."/>
            <person name="Scheuner C."/>
            <person name="Teshima H."/>
            <person name="Held B."/>
            <person name="Lapidus A."/>
            <person name="Nolan M."/>
            <person name="Lucas S."/>
            <person name="Deshpande S."/>
            <person name="Cheng J.F."/>
            <person name="Tapia R."/>
            <person name="Goodwin L.A."/>
            <person name="Pitluck S."/>
            <person name="Pagani I."/>
            <person name="Ivanova N."/>
            <person name="Mavromatis K."/>
            <person name="Mikhailova N."/>
            <person name="Huntemann M."/>
            <person name="Pati A."/>
            <person name="Chen A."/>
            <person name="Palaniappan K."/>
            <person name="Land M."/>
            <person name="Rohde M."/>
            <person name="Tindall B.J."/>
            <person name="Detter J.C."/>
            <person name="Goker M."/>
            <person name="Bristow J."/>
            <person name="Eisen J.A."/>
            <person name="Markowitz V."/>
            <person name="Hugenholtz P."/>
            <person name="Woyke T."/>
            <person name="Klenk H.P."/>
            <person name="Kyrpides N.C."/>
        </authorList>
    </citation>
    <scope>NUCLEOTIDE SEQUENCE</scope>
    <source>
        <strain evidence="15">ATCC 700263 / DSM 8902 / Z-7692</strain>
    </source>
</reference>
<organism evidence="14 15">
    <name type="scientific">Spirochaeta africana (strain ATCC 700263 / DSM 8902 / Z-7692)</name>
    <dbReference type="NCBI Taxonomy" id="889378"/>
    <lineage>
        <taxon>Bacteria</taxon>
        <taxon>Pseudomonadati</taxon>
        <taxon>Spirochaetota</taxon>
        <taxon>Spirochaetia</taxon>
        <taxon>Spirochaetales</taxon>
        <taxon>Spirochaetaceae</taxon>
        <taxon>Spirochaeta</taxon>
    </lineage>
</organism>
<evidence type="ECO:0000256" key="11">
    <source>
        <dbReference type="SAM" id="MobiDB-lite"/>
    </source>
</evidence>
<dbReference type="STRING" id="889378.Spiaf_2254"/>
<feature type="compositionally biased region" description="Pro residues" evidence="11">
    <location>
        <begin position="214"/>
        <end position="223"/>
    </location>
</feature>
<dbReference type="Gene3D" id="1.10.3810.10">
    <property type="entry name" value="Biosynthetic peptidoglycan transglycosylase-like"/>
    <property type="match status" value="1"/>
</dbReference>
<dbReference type="GO" id="GO:0008360">
    <property type="term" value="P:regulation of cell shape"/>
    <property type="evidence" value="ECO:0007669"/>
    <property type="project" value="UniProtKB-KW"/>
</dbReference>
<dbReference type="RefSeq" id="WP_014456273.1">
    <property type="nucleotide sequence ID" value="NC_017098.1"/>
</dbReference>
<keyword evidence="1" id="KW-1003">Cell membrane</keyword>
<dbReference type="InterPro" id="IPR036950">
    <property type="entry name" value="PBP_transglycosylase"/>
</dbReference>
<evidence type="ECO:0000313" key="15">
    <source>
        <dbReference type="Proteomes" id="UP000007383"/>
    </source>
</evidence>
<dbReference type="EMBL" id="CP003282">
    <property type="protein sequence ID" value="AFG38290.1"/>
    <property type="molecule type" value="Genomic_DNA"/>
</dbReference>
<evidence type="ECO:0000256" key="4">
    <source>
        <dbReference type="ARBA" id="ARBA00022679"/>
    </source>
</evidence>
<dbReference type="InterPro" id="IPR011812">
    <property type="entry name" value="Pep_trsgly"/>
</dbReference>
<evidence type="ECO:0000256" key="9">
    <source>
        <dbReference type="ARBA" id="ARBA00023136"/>
    </source>
</evidence>
<evidence type="ECO:0000256" key="12">
    <source>
        <dbReference type="SAM" id="Phobius"/>
    </source>
</evidence>
<keyword evidence="7" id="KW-0573">Peptidoglycan synthesis</keyword>
<keyword evidence="10" id="KW-0961">Cell wall biogenesis/degradation</keyword>
<keyword evidence="9 12" id="KW-0472">Membrane</keyword>
<evidence type="ECO:0000313" key="14">
    <source>
        <dbReference type="EMBL" id="AFG38290.1"/>
    </source>
</evidence>
<protein>
    <submittedName>
        <fullName evidence="14">Transglycosylase</fullName>
    </submittedName>
</protein>
<dbReference type="GO" id="GO:0016020">
    <property type="term" value="C:membrane"/>
    <property type="evidence" value="ECO:0007669"/>
    <property type="project" value="InterPro"/>
</dbReference>
<feature type="compositionally biased region" description="Low complexity" evidence="11">
    <location>
        <begin position="203"/>
        <end position="213"/>
    </location>
</feature>
<dbReference type="GO" id="GO:0071555">
    <property type="term" value="P:cell wall organization"/>
    <property type="evidence" value="ECO:0007669"/>
    <property type="project" value="UniProtKB-KW"/>
</dbReference>
<evidence type="ECO:0000256" key="7">
    <source>
        <dbReference type="ARBA" id="ARBA00022984"/>
    </source>
</evidence>
<name>H9UL97_SPIAZ</name>
<dbReference type="GO" id="GO:0009274">
    <property type="term" value="C:peptidoglycan-based cell wall"/>
    <property type="evidence" value="ECO:0007669"/>
    <property type="project" value="InterPro"/>
</dbReference>
<keyword evidence="4" id="KW-0808">Transferase</keyword>
<feature type="region of interest" description="Disordered" evidence="11">
    <location>
        <begin position="192"/>
        <end position="231"/>
    </location>
</feature>
<evidence type="ECO:0000256" key="2">
    <source>
        <dbReference type="ARBA" id="ARBA00022519"/>
    </source>
</evidence>
<evidence type="ECO:0000256" key="3">
    <source>
        <dbReference type="ARBA" id="ARBA00022676"/>
    </source>
</evidence>
<dbReference type="Pfam" id="PF00912">
    <property type="entry name" value="Transgly"/>
    <property type="match status" value="1"/>
</dbReference>
<feature type="region of interest" description="Disordered" evidence="11">
    <location>
        <begin position="764"/>
        <end position="788"/>
    </location>
</feature>
<dbReference type="GO" id="GO:0016763">
    <property type="term" value="F:pentosyltransferase activity"/>
    <property type="evidence" value="ECO:0007669"/>
    <property type="project" value="InterPro"/>
</dbReference>
<dbReference type="Proteomes" id="UP000007383">
    <property type="component" value="Chromosome"/>
</dbReference>
<dbReference type="PATRIC" id="fig|889378.3.peg.2231"/>
<evidence type="ECO:0000256" key="10">
    <source>
        <dbReference type="ARBA" id="ARBA00023316"/>
    </source>
</evidence>
<sequence length="788" mass="87719">MTRTHTIIIAGAATAILVGFWLLTPLLIRSVVTSRLDRIAAGSRTEINYDNLQVSFRRVLSLEQLSVRRGDAALEANRLQFRIRPLALLRRGIPIDELLLQDVQLRLADTYTAELDQVRLLSDTIQIDSLLLQEQGSPPLLQLPLLRATLKRPLTASRTPRLESLAIDSPRIALPSAGQRQRLATAMQALNGTSASGSPEGDAAPGSATEAAAPPDPGHPQDPAPGQSARTTSLIPARIRELLPEFLQVRNAAVSAPHSTIHAASLFYRIDRTRQLLELRSTGSLQHNGAPAGSWEIHHDLYYEQGQIEGFTNLNSIDLAAAFGMLGEPWRQRVRSGILDLELAANNSLTGRWSLSRGSVLLPQISPEPIEPIDLSYRFTAEQTRDSLRTTSGQLRAGDIISEFRPGLRGLQGFRQLPEYLTAEVVLPPTELQEILHTIPHALTGELRDIVIDGTVAVDFRVEVPIDSVAAMQWQNEIVYQDIYLHDIPDSLNVFRLRGPFLHHIYDPAVDFERVIRIGPMQQPSRSWLMENGNLSEEAVDELLQRKPAPTAPSLSNARSILSHRFSPDPIYQDSSYRFVPLAEISPWVPRAVVTAEDGEFFRHQGINWRSVRSALERNLNEGGFAVGASTIPMQLAKNVFLDHSRILARKFQEVVLVILMEQVAAIPKDRQLEIYLNIAEFGPGIFGIYDAARYYFGKHPQDLDPGEAAWLASILPSPKRHHGYYLAGGITDGWFIRMKHILEIMRLRDRIDEESFAQATAAPPAFYYPEESQEEDAGEQEITSGDT</sequence>
<keyword evidence="15" id="KW-1185">Reference proteome</keyword>
<dbReference type="OrthoDB" id="9766909at2"/>
<dbReference type="GO" id="GO:0009252">
    <property type="term" value="P:peptidoglycan biosynthetic process"/>
    <property type="evidence" value="ECO:0007669"/>
    <property type="project" value="UniProtKB-KW"/>
</dbReference>
<feature type="transmembrane region" description="Helical" evidence="12">
    <location>
        <begin position="7"/>
        <end position="28"/>
    </location>
</feature>